<keyword evidence="3" id="KW-1003">Cell membrane</keyword>
<name>A0A926JPU2_9FLAO</name>
<dbReference type="EMBL" id="JACVDC010000008">
    <property type="protein sequence ID" value="MBC9795260.1"/>
    <property type="molecule type" value="Genomic_DNA"/>
</dbReference>
<dbReference type="GO" id="GO:0005886">
    <property type="term" value="C:plasma membrane"/>
    <property type="evidence" value="ECO:0007669"/>
    <property type="project" value="UniProtKB-SubCell"/>
</dbReference>
<dbReference type="PANTHER" id="PTHR42718:SF47">
    <property type="entry name" value="METHYL VIOLOGEN RESISTANCE PROTEIN SMVA"/>
    <property type="match status" value="1"/>
</dbReference>
<reference evidence="9 10" key="1">
    <citation type="submission" date="2020-09" db="EMBL/GenBank/DDBJ databases">
        <title>Sinomicrobium weinanense sp. nov., a halophilic bacteria isolated from saline-alkali soil.</title>
        <authorList>
            <person name="Wu P."/>
            <person name="Ren H."/>
            <person name="Mei Y."/>
            <person name="Liang Y."/>
            <person name="Chen Z."/>
        </authorList>
    </citation>
    <scope>NUCLEOTIDE SEQUENCE [LARGE SCALE GENOMIC DNA]</scope>
    <source>
        <strain evidence="9 10">FJxs</strain>
    </source>
</reference>
<dbReference type="PANTHER" id="PTHR42718">
    <property type="entry name" value="MAJOR FACILITATOR SUPERFAMILY MULTIDRUG TRANSPORTER MFSC"/>
    <property type="match status" value="1"/>
</dbReference>
<accession>A0A926JPU2</accession>
<feature type="transmembrane region" description="Helical" evidence="7">
    <location>
        <begin position="15"/>
        <end position="39"/>
    </location>
</feature>
<feature type="transmembrane region" description="Helical" evidence="7">
    <location>
        <begin position="334"/>
        <end position="354"/>
    </location>
</feature>
<keyword evidence="4 7" id="KW-0812">Transmembrane</keyword>
<feature type="transmembrane region" description="Helical" evidence="7">
    <location>
        <begin position="473"/>
        <end position="495"/>
    </location>
</feature>
<dbReference type="GO" id="GO:0022857">
    <property type="term" value="F:transmembrane transporter activity"/>
    <property type="evidence" value="ECO:0007669"/>
    <property type="project" value="InterPro"/>
</dbReference>
<protein>
    <submittedName>
        <fullName evidence="9">MFS transporter</fullName>
    </submittedName>
</protein>
<dbReference type="PRINTS" id="PR01036">
    <property type="entry name" value="TCRTETB"/>
</dbReference>
<organism evidence="9 10">
    <name type="scientific">Sinomicrobium weinanense</name>
    <dbReference type="NCBI Taxonomy" id="2842200"/>
    <lineage>
        <taxon>Bacteria</taxon>
        <taxon>Pseudomonadati</taxon>
        <taxon>Bacteroidota</taxon>
        <taxon>Flavobacteriia</taxon>
        <taxon>Flavobacteriales</taxon>
        <taxon>Flavobacteriaceae</taxon>
        <taxon>Sinomicrobium</taxon>
    </lineage>
</organism>
<feature type="transmembrane region" description="Helical" evidence="7">
    <location>
        <begin position="270"/>
        <end position="295"/>
    </location>
</feature>
<evidence type="ECO:0000256" key="7">
    <source>
        <dbReference type="SAM" id="Phobius"/>
    </source>
</evidence>
<evidence type="ECO:0000256" key="3">
    <source>
        <dbReference type="ARBA" id="ARBA00022475"/>
    </source>
</evidence>
<evidence type="ECO:0000256" key="1">
    <source>
        <dbReference type="ARBA" id="ARBA00004651"/>
    </source>
</evidence>
<evidence type="ECO:0000256" key="6">
    <source>
        <dbReference type="ARBA" id="ARBA00023136"/>
    </source>
</evidence>
<sequence length="501" mass="53730">MKKEIAVKKAGTKEWIGLAIIALPCMLYSMDLTILNLAVPKLSEDLQPTSAQLLWIVDIYGFVIAGLMIPLGALGDRIGRKKLLLIGAAVFGLASVLAAFSNSANSLIASRAILGVAGATLAPSTLSLIRSMFEDPKQRTLAIGVWITSFSIGGAIGPVIGGIILEFYWWGAVFLVAIPIMILLLILGPFLLPEFKDPNPGKMDLISALMSLTAILSAVFGIKMAVTEGLHFQPVFFILLGILIGWLFIRRQQRLDNPFIDLKLFENRKFSTSLSLNLLAAFMLFGMFLFIAQYFQLVMDFSAFEAGLWGISSGIGFIIGALTTQYLTTKFKPVFIMTAGFVLAALGFGLLLFLGGSFDLFFIVSGFTIFSLGIALVFTLVTDAIVGSAPPEQAGLASSMSETSSELGGALGIAILGSIGTLAYKNKMFRSDLQNELNIVDSLGGVIARANQLSADRASDLIVLAKEAFTNGMHWTAGISVILSLTLAFLCLNSLRKVKPI</sequence>
<evidence type="ECO:0000256" key="2">
    <source>
        <dbReference type="ARBA" id="ARBA00022448"/>
    </source>
</evidence>
<dbReference type="Pfam" id="PF07690">
    <property type="entry name" value="MFS_1"/>
    <property type="match status" value="1"/>
</dbReference>
<proteinExistence type="predicted"/>
<dbReference type="Gene3D" id="1.20.1250.20">
    <property type="entry name" value="MFS general substrate transporter like domains"/>
    <property type="match status" value="1"/>
</dbReference>
<feature type="transmembrane region" description="Helical" evidence="7">
    <location>
        <begin position="83"/>
        <end position="102"/>
    </location>
</feature>
<gene>
    <name evidence="9" type="ORF">IBL28_04725</name>
</gene>
<keyword evidence="10" id="KW-1185">Reference proteome</keyword>
<evidence type="ECO:0000259" key="8">
    <source>
        <dbReference type="PROSITE" id="PS50850"/>
    </source>
</evidence>
<dbReference type="AlphaFoldDB" id="A0A926JPU2"/>
<evidence type="ECO:0000256" key="5">
    <source>
        <dbReference type="ARBA" id="ARBA00022989"/>
    </source>
</evidence>
<feature type="transmembrane region" description="Helical" evidence="7">
    <location>
        <begin position="307"/>
        <end position="327"/>
    </location>
</feature>
<feature type="transmembrane region" description="Helical" evidence="7">
    <location>
        <begin position="108"/>
        <end position="129"/>
    </location>
</feature>
<evidence type="ECO:0000256" key="4">
    <source>
        <dbReference type="ARBA" id="ARBA00022692"/>
    </source>
</evidence>
<dbReference type="InterPro" id="IPR011701">
    <property type="entry name" value="MFS"/>
</dbReference>
<comment type="subcellular location">
    <subcellularLocation>
        <location evidence="1">Cell membrane</location>
        <topology evidence="1">Multi-pass membrane protein</topology>
    </subcellularLocation>
</comment>
<dbReference type="RefSeq" id="WP_187964416.1">
    <property type="nucleotide sequence ID" value="NZ_JACVDC010000008.1"/>
</dbReference>
<feature type="domain" description="Major facilitator superfamily (MFS) profile" evidence="8">
    <location>
        <begin position="17"/>
        <end position="496"/>
    </location>
</feature>
<feature type="transmembrane region" description="Helical" evidence="7">
    <location>
        <begin position="141"/>
        <end position="161"/>
    </location>
</feature>
<evidence type="ECO:0000313" key="9">
    <source>
        <dbReference type="EMBL" id="MBC9795260.1"/>
    </source>
</evidence>
<feature type="transmembrane region" description="Helical" evidence="7">
    <location>
        <begin position="232"/>
        <end position="249"/>
    </location>
</feature>
<dbReference type="InterPro" id="IPR020846">
    <property type="entry name" value="MFS_dom"/>
</dbReference>
<feature type="transmembrane region" description="Helical" evidence="7">
    <location>
        <begin position="360"/>
        <end position="386"/>
    </location>
</feature>
<dbReference type="CDD" id="cd17321">
    <property type="entry name" value="MFS_MMR_MDR_like"/>
    <property type="match status" value="1"/>
</dbReference>
<comment type="caution">
    <text evidence="9">The sequence shown here is derived from an EMBL/GenBank/DDBJ whole genome shotgun (WGS) entry which is preliminary data.</text>
</comment>
<dbReference type="Gene3D" id="1.20.1720.10">
    <property type="entry name" value="Multidrug resistance protein D"/>
    <property type="match status" value="1"/>
</dbReference>
<keyword evidence="2" id="KW-0813">Transport</keyword>
<feature type="transmembrane region" description="Helical" evidence="7">
    <location>
        <begin position="205"/>
        <end position="226"/>
    </location>
</feature>
<feature type="transmembrane region" description="Helical" evidence="7">
    <location>
        <begin position="407"/>
        <end position="424"/>
    </location>
</feature>
<keyword evidence="5 7" id="KW-1133">Transmembrane helix</keyword>
<dbReference type="PROSITE" id="PS50850">
    <property type="entry name" value="MFS"/>
    <property type="match status" value="1"/>
</dbReference>
<evidence type="ECO:0000313" key="10">
    <source>
        <dbReference type="Proteomes" id="UP000653730"/>
    </source>
</evidence>
<feature type="transmembrane region" description="Helical" evidence="7">
    <location>
        <begin position="51"/>
        <end position="71"/>
    </location>
</feature>
<dbReference type="Proteomes" id="UP000653730">
    <property type="component" value="Unassembled WGS sequence"/>
</dbReference>
<dbReference type="SUPFAM" id="SSF103473">
    <property type="entry name" value="MFS general substrate transporter"/>
    <property type="match status" value="1"/>
</dbReference>
<dbReference type="InterPro" id="IPR036259">
    <property type="entry name" value="MFS_trans_sf"/>
</dbReference>
<keyword evidence="6 7" id="KW-0472">Membrane</keyword>
<feature type="transmembrane region" description="Helical" evidence="7">
    <location>
        <begin position="167"/>
        <end position="193"/>
    </location>
</feature>